<reference evidence="4 5" key="1">
    <citation type="submission" date="2023-05" db="EMBL/GenBank/DDBJ databases">
        <title>Flavobacterium sedimenti sp. nov., isolated from the sediment.</title>
        <authorList>
            <person name="Wu N."/>
        </authorList>
    </citation>
    <scope>NUCLEOTIDE SEQUENCE [LARGE SCALE GENOMIC DNA]</scope>
    <source>
        <strain evidence="4 5">YZ-48</strain>
    </source>
</reference>
<evidence type="ECO:0000256" key="2">
    <source>
        <dbReference type="ARBA" id="ARBA00022801"/>
    </source>
</evidence>
<evidence type="ECO:0000313" key="5">
    <source>
        <dbReference type="Proteomes" id="UP001230035"/>
    </source>
</evidence>
<dbReference type="InterPro" id="IPR020084">
    <property type="entry name" value="NUDIX_hydrolase_CS"/>
</dbReference>
<evidence type="ECO:0000259" key="3">
    <source>
        <dbReference type="PROSITE" id="PS51462"/>
    </source>
</evidence>
<dbReference type="Proteomes" id="UP001230035">
    <property type="component" value="Unassembled WGS sequence"/>
</dbReference>
<name>A0ABT6XSU6_9FLAO</name>
<dbReference type="Gene3D" id="3.90.79.10">
    <property type="entry name" value="Nucleoside Triphosphate Pyrophosphohydrolase"/>
    <property type="match status" value="1"/>
</dbReference>
<comment type="cofactor">
    <cofactor evidence="1">
        <name>Mg(2+)</name>
        <dbReference type="ChEBI" id="CHEBI:18420"/>
    </cofactor>
</comment>
<dbReference type="CDD" id="cd04690">
    <property type="entry name" value="NUDIX_Hydrolase"/>
    <property type="match status" value="1"/>
</dbReference>
<sequence length="141" mass="16219">MKADTPNHNGLKTLRTSGLVVIKNNKVLLTFSKNKKAWYLPGGKIELNETAVEALIRESKEELNLTLQPSELHFLTTIKARAFGEENVIMIQDCFMHNLQQPIQPLAEIAAIKYFDYHAYRKEPQQVEGVIKIMEWLKLLK</sequence>
<keyword evidence="2" id="KW-0378">Hydrolase</keyword>
<keyword evidence="5" id="KW-1185">Reference proteome</keyword>
<dbReference type="PANTHER" id="PTHR43046">
    <property type="entry name" value="GDP-MANNOSE MANNOSYL HYDROLASE"/>
    <property type="match status" value="1"/>
</dbReference>
<dbReference type="InterPro" id="IPR000086">
    <property type="entry name" value="NUDIX_hydrolase_dom"/>
</dbReference>
<dbReference type="InterPro" id="IPR015797">
    <property type="entry name" value="NUDIX_hydrolase-like_dom_sf"/>
</dbReference>
<feature type="domain" description="Nudix hydrolase" evidence="3">
    <location>
        <begin position="12"/>
        <end position="139"/>
    </location>
</feature>
<dbReference type="SUPFAM" id="SSF55811">
    <property type="entry name" value="Nudix"/>
    <property type="match status" value="1"/>
</dbReference>
<comment type="caution">
    <text evidence="4">The sequence shown here is derived from an EMBL/GenBank/DDBJ whole genome shotgun (WGS) entry which is preliminary data.</text>
</comment>
<dbReference type="PANTHER" id="PTHR43046:SF14">
    <property type="entry name" value="MUTT_NUDIX FAMILY PROTEIN"/>
    <property type="match status" value="1"/>
</dbReference>
<dbReference type="PROSITE" id="PS51462">
    <property type="entry name" value="NUDIX"/>
    <property type="match status" value="1"/>
</dbReference>
<dbReference type="PROSITE" id="PS00893">
    <property type="entry name" value="NUDIX_BOX"/>
    <property type="match status" value="1"/>
</dbReference>
<gene>
    <name evidence="4" type="ORF">QHT84_12185</name>
</gene>
<evidence type="ECO:0000256" key="1">
    <source>
        <dbReference type="ARBA" id="ARBA00001946"/>
    </source>
</evidence>
<dbReference type="EMBL" id="JASGBP010000009">
    <property type="protein sequence ID" value="MDI9258174.1"/>
    <property type="molecule type" value="Genomic_DNA"/>
</dbReference>
<proteinExistence type="predicted"/>
<evidence type="ECO:0000313" key="4">
    <source>
        <dbReference type="EMBL" id="MDI9258174.1"/>
    </source>
</evidence>
<dbReference type="RefSeq" id="WP_283239839.1">
    <property type="nucleotide sequence ID" value="NZ_JASGBP010000009.1"/>
</dbReference>
<dbReference type="Pfam" id="PF00293">
    <property type="entry name" value="NUDIX"/>
    <property type="match status" value="1"/>
</dbReference>
<organism evidence="4 5">
    <name type="scientific">Flavobacterium sedimenticola</name>
    <dbReference type="NCBI Taxonomy" id="3043286"/>
    <lineage>
        <taxon>Bacteria</taxon>
        <taxon>Pseudomonadati</taxon>
        <taxon>Bacteroidota</taxon>
        <taxon>Flavobacteriia</taxon>
        <taxon>Flavobacteriales</taxon>
        <taxon>Flavobacteriaceae</taxon>
        <taxon>Flavobacterium</taxon>
    </lineage>
</organism>
<protein>
    <submittedName>
        <fullName evidence="4">NUDIX domain-containing protein</fullName>
    </submittedName>
</protein>
<accession>A0ABT6XSU6</accession>